<dbReference type="Proteomes" id="UP001459204">
    <property type="component" value="Unassembled WGS sequence"/>
</dbReference>
<sequence>MNASDPRPAPTPADPPPAPPAPHRPRPWLALAGIGAIACTAAAAFAWTAGWLGGDRLTAQGMTNAIEATGADHPGFRRAHAKGVCVSGTFQASAQAEALSSAPTFSGAALPVLGRLSIGGGDPHGADNSARVRSLALRIGDNDGPQWRMAMNSFPFLAVATPEAFQQQSLAARPDPATGKPDPAAMDAFLATHPRAQAFQQWAKQAPWSDSWANTHYNSVNAFRFTDAHGTTRLVRWTMRPQTPFHAMDSAQRQRADADFLAEDLRARLAQGPLRWDMVVTVAGPGDAVDDPSLPWPESREQVVVGTLTLAQAEPQATGACRDVNFDPLILPPGVAASDDPILAARSAVYSQSFNRRQREIALRRADDATGKEQAP</sequence>
<evidence type="ECO:0000256" key="9">
    <source>
        <dbReference type="SAM" id="Phobius"/>
    </source>
</evidence>
<comment type="similarity">
    <text evidence="1 7">Belongs to the catalase family.</text>
</comment>
<evidence type="ECO:0000313" key="11">
    <source>
        <dbReference type="EMBL" id="MEL1265320.1"/>
    </source>
</evidence>
<evidence type="ECO:0000256" key="6">
    <source>
        <dbReference type="ARBA" id="ARBA00023004"/>
    </source>
</evidence>
<feature type="region of interest" description="Disordered" evidence="8">
    <location>
        <begin position="1"/>
        <end position="25"/>
    </location>
</feature>
<keyword evidence="5 7" id="KW-0560">Oxidoreductase</keyword>
<feature type="compositionally biased region" description="Pro residues" evidence="8">
    <location>
        <begin position="7"/>
        <end position="22"/>
    </location>
</feature>
<keyword evidence="4 7" id="KW-0479">Metal-binding</keyword>
<dbReference type="PANTHER" id="PTHR11465">
    <property type="entry name" value="CATALASE"/>
    <property type="match status" value="1"/>
</dbReference>
<keyword evidence="2 7" id="KW-0575">Peroxidase</keyword>
<evidence type="ECO:0000313" key="12">
    <source>
        <dbReference type="Proteomes" id="UP001459204"/>
    </source>
</evidence>
<comment type="function">
    <text evidence="7">Has an organic peroxide-dependent peroxidase activity.</text>
</comment>
<dbReference type="InterPro" id="IPR011614">
    <property type="entry name" value="Catalase_core"/>
</dbReference>
<dbReference type="Gene3D" id="2.40.180.10">
    <property type="entry name" value="Catalase core domain"/>
    <property type="match status" value="1"/>
</dbReference>
<evidence type="ECO:0000259" key="10">
    <source>
        <dbReference type="SMART" id="SM01060"/>
    </source>
</evidence>
<protein>
    <recommendedName>
        <fullName evidence="7">Catalase-related peroxidase</fullName>
        <ecNumber evidence="7">1.11.1.-</ecNumber>
    </recommendedName>
</protein>
<evidence type="ECO:0000256" key="8">
    <source>
        <dbReference type="SAM" id="MobiDB-lite"/>
    </source>
</evidence>
<dbReference type="PIRSF" id="PIRSF000296">
    <property type="entry name" value="SrpA"/>
    <property type="match status" value="1"/>
</dbReference>
<dbReference type="GO" id="GO:0004601">
    <property type="term" value="F:peroxidase activity"/>
    <property type="evidence" value="ECO:0007669"/>
    <property type="project" value="UniProtKB-KW"/>
</dbReference>
<dbReference type="SMART" id="SM01060">
    <property type="entry name" value="Catalase"/>
    <property type="match status" value="1"/>
</dbReference>
<dbReference type="InterPro" id="IPR020835">
    <property type="entry name" value="Catalase_sf"/>
</dbReference>
<keyword evidence="9" id="KW-0472">Membrane</keyword>
<dbReference type="Pfam" id="PF00199">
    <property type="entry name" value="Catalase"/>
    <property type="match status" value="1"/>
</dbReference>
<evidence type="ECO:0000256" key="4">
    <source>
        <dbReference type="ARBA" id="ARBA00022723"/>
    </source>
</evidence>
<name>A0ABU9J277_9GAMM</name>
<dbReference type="SUPFAM" id="SSF56634">
    <property type="entry name" value="Heme-dependent catalase-like"/>
    <property type="match status" value="1"/>
</dbReference>
<evidence type="ECO:0000256" key="7">
    <source>
        <dbReference type="PIRNR" id="PIRNR000296"/>
    </source>
</evidence>
<dbReference type="EMBL" id="JBBWWT010000006">
    <property type="protein sequence ID" value="MEL1265320.1"/>
    <property type="molecule type" value="Genomic_DNA"/>
</dbReference>
<keyword evidence="3 7" id="KW-0349">Heme</keyword>
<keyword evidence="9" id="KW-1133">Transmembrane helix</keyword>
<keyword evidence="12" id="KW-1185">Reference proteome</keyword>
<keyword evidence="6 7" id="KW-0408">Iron</keyword>
<reference evidence="11 12" key="1">
    <citation type="submission" date="2024-04" db="EMBL/GenBank/DDBJ databases">
        <title>Draft genome sequence of Pseudoxanthomonas putridarboris WD12.</title>
        <authorList>
            <person name="Oh J."/>
        </authorList>
    </citation>
    <scope>NUCLEOTIDE SEQUENCE [LARGE SCALE GENOMIC DNA]</scope>
    <source>
        <strain evidence="11 12">WD12</strain>
    </source>
</reference>
<comment type="caution">
    <text evidence="11">The sequence shown here is derived from an EMBL/GenBank/DDBJ whole genome shotgun (WGS) entry which is preliminary data.</text>
</comment>
<comment type="cofactor">
    <cofactor evidence="7">
        <name>heme</name>
        <dbReference type="ChEBI" id="CHEBI:30413"/>
    </cofactor>
</comment>
<evidence type="ECO:0000256" key="1">
    <source>
        <dbReference type="ARBA" id="ARBA00005329"/>
    </source>
</evidence>
<proteinExistence type="inferred from homology"/>
<dbReference type="RefSeq" id="WP_341726496.1">
    <property type="nucleotide sequence ID" value="NZ_JBBWWT010000006.1"/>
</dbReference>
<accession>A0ABU9J277</accession>
<organism evidence="11 12">
    <name type="scientific">Pseudoxanthomonas putridarboris</name>
    <dbReference type="NCBI Taxonomy" id="752605"/>
    <lineage>
        <taxon>Bacteria</taxon>
        <taxon>Pseudomonadati</taxon>
        <taxon>Pseudomonadota</taxon>
        <taxon>Gammaproteobacteria</taxon>
        <taxon>Lysobacterales</taxon>
        <taxon>Lysobacteraceae</taxon>
        <taxon>Pseudoxanthomonas</taxon>
    </lineage>
</organism>
<dbReference type="Gene3D" id="1.20.1280.120">
    <property type="match status" value="1"/>
</dbReference>
<dbReference type="CDD" id="cd08153">
    <property type="entry name" value="srpA_like"/>
    <property type="match status" value="1"/>
</dbReference>
<feature type="domain" description="Catalase core" evidence="10">
    <location>
        <begin position="57"/>
        <end position="374"/>
    </location>
</feature>
<dbReference type="InterPro" id="IPR024168">
    <property type="entry name" value="Catalase_SrpA-type_pred"/>
</dbReference>
<keyword evidence="9" id="KW-0812">Transmembrane</keyword>
<evidence type="ECO:0000256" key="2">
    <source>
        <dbReference type="ARBA" id="ARBA00022559"/>
    </source>
</evidence>
<dbReference type="PANTHER" id="PTHR11465:SF9">
    <property type="entry name" value="CATALASE"/>
    <property type="match status" value="1"/>
</dbReference>
<dbReference type="InterPro" id="IPR018028">
    <property type="entry name" value="Catalase"/>
</dbReference>
<evidence type="ECO:0000256" key="5">
    <source>
        <dbReference type="ARBA" id="ARBA00023002"/>
    </source>
</evidence>
<gene>
    <name evidence="11" type="ORF">AAD027_13220</name>
</gene>
<dbReference type="PROSITE" id="PS51402">
    <property type="entry name" value="CATALASE_3"/>
    <property type="match status" value="1"/>
</dbReference>
<feature type="transmembrane region" description="Helical" evidence="9">
    <location>
        <begin position="28"/>
        <end position="52"/>
    </location>
</feature>
<evidence type="ECO:0000256" key="3">
    <source>
        <dbReference type="ARBA" id="ARBA00022617"/>
    </source>
</evidence>
<dbReference type="EC" id="1.11.1.-" evidence="7"/>